<accession>A0A8S5S920</accession>
<reference evidence="1" key="1">
    <citation type="journal article" date="2021" name="Proc. Natl. Acad. Sci. U.S.A.">
        <title>A Catalog of Tens of Thousands of Viruses from Human Metagenomes Reveals Hidden Associations with Chronic Diseases.</title>
        <authorList>
            <person name="Tisza M.J."/>
            <person name="Buck C.B."/>
        </authorList>
    </citation>
    <scope>NUCLEOTIDE SEQUENCE</scope>
    <source>
        <strain evidence="1">CtGns7</strain>
    </source>
</reference>
<evidence type="ECO:0000313" key="1">
    <source>
        <dbReference type="EMBL" id="DAF47477.1"/>
    </source>
</evidence>
<organism evidence="1">
    <name type="scientific">Phage sp. ctGns7</name>
    <dbReference type="NCBI Taxonomy" id="2828003"/>
    <lineage>
        <taxon>Viruses</taxon>
    </lineage>
</organism>
<dbReference type="EMBL" id="BK032555">
    <property type="protein sequence ID" value="DAF47477.1"/>
    <property type="molecule type" value="Genomic_DNA"/>
</dbReference>
<protein>
    <submittedName>
        <fullName evidence="1">Uncharacterized protein</fullName>
    </submittedName>
</protein>
<name>A0A8S5S920_9VIRU</name>
<sequence>MELKLKKNYLTIEEIGNIVNQCAEKHTSYECELIKTVLVAKYCLNYDFGDKDDVTVYNELAEKDFLDNGYFAITNIEVLEDCIRKENSIEQTFREFLEGLNKSIEKGMKKIPKNFDTKEFIKKVEEAVGRKENNK</sequence>
<proteinExistence type="predicted"/>